<evidence type="ECO:0000259" key="3">
    <source>
        <dbReference type="Pfam" id="PF03703"/>
    </source>
</evidence>
<name>K9EIH5_9ACTO</name>
<dbReference type="AlphaFoldDB" id="K9EIH5"/>
<dbReference type="Proteomes" id="UP000009888">
    <property type="component" value="Unassembled WGS sequence"/>
</dbReference>
<reference evidence="4 5" key="1">
    <citation type="submission" date="2012-09" db="EMBL/GenBank/DDBJ databases">
        <title>The Genome Sequence of Actinobaculum massiliae ACS-171-V-COL2.</title>
        <authorList>
            <consortium name="The Broad Institute Genome Sequencing Platform"/>
            <person name="Earl A."/>
            <person name="Ward D."/>
            <person name="Feldgarden M."/>
            <person name="Gevers D."/>
            <person name="Saerens B."/>
            <person name="Vaneechoutte M."/>
            <person name="Walker B."/>
            <person name="Young S.K."/>
            <person name="Zeng Q."/>
            <person name="Gargeya S."/>
            <person name="Fitzgerald M."/>
            <person name="Haas B."/>
            <person name="Abouelleil A."/>
            <person name="Alvarado L."/>
            <person name="Arachchi H.M."/>
            <person name="Berlin A."/>
            <person name="Chapman S.B."/>
            <person name="Goldberg J."/>
            <person name="Griggs A."/>
            <person name="Gujja S."/>
            <person name="Hansen M."/>
            <person name="Howarth C."/>
            <person name="Imamovic A."/>
            <person name="Larimer J."/>
            <person name="McCowen C."/>
            <person name="Montmayeur A."/>
            <person name="Murphy C."/>
            <person name="Neiman D."/>
            <person name="Pearson M."/>
            <person name="Priest M."/>
            <person name="Roberts A."/>
            <person name="Saif S."/>
            <person name="Shea T."/>
            <person name="Sisk P."/>
            <person name="Sykes S."/>
            <person name="Wortman J."/>
            <person name="Nusbaum C."/>
            <person name="Birren B."/>
        </authorList>
    </citation>
    <scope>NUCLEOTIDE SEQUENCE [LARGE SCALE GENOMIC DNA]</scope>
    <source>
        <strain evidence="5">ACS-171-V-Col2</strain>
    </source>
</reference>
<comment type="caution">
    <text evidence="4">The sequence shown here is derived from an EMBL/GenBank/DDBJ whole genome shotgun (WGS) entry which is preliminary data.</text>
</comment>
<feature type="compositionally biased region" description="Basic and acidic residues" evidence="1">
    <location>
        <begin position="1"/>
        <end position="18"/>
    </location>
</feature>
<feature type="transmembrane region" description="Helical" evidence="2">
    <location>
        <begin position="282"/>
        <end position="302"/>
    </location>
</feature>
<feature type="compositionally biased region" description="Low complexity" evidence="1">
    <location>
        <begin position="29"/>
        <end position="39"/>
    </location>
</feature>
<sequence length="546" mass="59300">MAESRFDAAPGEAKRPSDEALPLENELMSSAGNAGSAGAPEMLPDNLLAGGAESASSLSSSPADEAYVGSPDAGGEDAVPESAWQRVSKWTPLQNVLGLLALLISFGAYYLSRELEDTDSLSSTFDFARETASRVGIYIVGGLAIAIVLTLIWGWANWRARSFALTDRGIHIRSGILFKRHNQLRWDRVQAVDIKRSIIARLVGQGTVEVSPGGMQLSAVSIGLLPVETCEKLRAYILDVAARVRAGEKPAIENWQERETTAEDQQEIYRLGTGRLAGSSVLSGRFFIGLLGLVFMLALTFWDETPRFWALALLWLGALYGAFSALDKSWGARVRVAPDGLESSRGLTSTTTQTILPDRVHAVRIFQPALWKPFGWWKLEVTTADASLDSLADAKVAVVPAGSLDEVLLCLWVIMPDLGVADRDAFLREALTGEFAMAGFVAAPRGARWVDPIGWKRAGVAITPIVAVLRHGRWWRKQVTLVFHHHYQSLVSAQGPIQRQLGLATIKFAMVSNGSFAVEQQNLALEDVRDLVAAENAAGKEARARQ</sequence>
<feature type="compositionally biased region" description="Low complexity" evidence="1">
    <location>
        <begin position="47"/>
        <end position="61"/>
    </location>
</feature>
<dbReference type="InterPro" id="IPR005182">
    <property type="entry name" value="YdbS-like_PH"/>
</dbReference>
<dbReference type="STRING" id="202789.GCA_001457435_01666"/>
<organism evidence="4 5">
    <name type="scientific">Actinobaculum massiliense ACS-171-V-Col2</name>
    <dbReference type="NCBI Taxonomy" id="883066"/>
    <lineage>
        <taxon>Bacteria</taxon>
        <taxon>Bacillati</taxon>
        <taxon>Actinomycetota</taxon>
        <taxon>Actinomycetes</taxon>
        <taxon>Actinomycetales</taxon>
        <taxon>Actinomycetaceae</taxon>
        <taxon>Actinobaculum</taxon>
    </lineage>
</organism>
<keyword evidence="2" id="KW-0472">Membrane</keyword>
<dbReference type="PANTHER" id="PTHR34473">
    <property type="entry name" value="UPF0699 TRANSMEMBRANE PROTEIN YDBS"/>
    <property type="match status" value="1"/>
</dbReference>
<feature type="transmembrane region" description="Helical" evidence="2">
    <location>
        <begin position="93"/>
        <end position="111"/>
    </location>
</feature>
<feature type="transmembrane region" description="Helical" evidence="2">
    <location>
        <begin position="135"/>
        <end position="156"/>
    </location>
</feature>
<dbReference type="PANTHER" id="PTHR34473:SF2">
    <property type="entry name" value="UPF0699 TRANSMEMBRANE PROTEIN YDBT"/>
    <property type="match status" value="1"/>
</dbReference>
<feature type="domain" description="YdbS-like PH" evidence="3">
    <location>
        <begin position="158"/>
        <end position="237"/>
    </location>
</feature>
<dbReference type="PATRIC" id="fig|883066.3.peg.489"/>
<evidence type="ECO:0000313" key="4">
    <source>
        <dbReference type="EMBL" id="EKU95681.1"/>
    </source>
</evidence>
<keyword evidence="2" id="KW-0812">Transmembrane</keyword>
<feature type="region of interest" description="Disordered" evidence="1">
    <location>
        <begin position="1"/>
        <end position="80"/>
    </location>
</feature>
<accession>K9EIH5</accession>
<feature type="transmembrane region" description="Helical" evidence="2">
    <location>
        <begin position="308"/>
        <end position="326"/>
    </location>
</feature>
<evidence type="ECO:0000256" key="2">
    <source>
        <dbReference type="SAM" id="Phobius"/>
    </source>
</evidence>
<dbReference type="EMBL" id="AGWL01000002">
    <property type="protein sequence ID" value="EKU95681.1"/>
    <property type="molecule type" value="Genomic_DNA"/>
</dbReference>
<dbReference type="Pfam" id="PF03703">
    <property type="entry name" value="bPH_2"/>
    <property type="match status" value="1"/>
</dbReference>
<dbReference type="eggNOG" id="COG3428">
    <property type="taxonomic scope" value="Bacteria"/>
</dbReference>
<dbReference type="RefSeq" id="WP_007000685.1">
    <property type="nucleotide sequence ID" value="NZ_JH992955.1"/>
</dbReference>
<evidence type="ECO:0000256" key="1">
    <source>
        <dbReference type="SAM" id="MobiDB-lite"/>
    </source>
</evidence>
<proteinExistence type="predicted"/>
<dbReference type="HOGENOM" id="CLU_024617_4_2_11"/>
<protein>
    <recommendedName>
        <fullName evidence="3">YdbS-like PH domain-containing protein</fullName>
    </recommendedName>
</protein>
<keyword evidence="5" id="KW-1185">Reference proteome</keyword>
<gene>
    <name evidence="4" type="ORF">HMPREF9233_00468</name>
</gene>
<keyword evidence="2" id="KW-1133">Transmembrane helix</keyword>
<evidence type="ECO:0000313" key="5">
    <source>
        <dbReference type="Proteomes" id="UP000009888"/>
    </source>
</evidence>